<reference evidence="1" key="1">
    <citation type="journal article" date="2019" name="bioRxiv">
        <title>The Genome of the Zebra Mussel, Dreissena polymorpha: A Resource for Invasive Species Research.</title>
        <authorList>
            <person name="McCartney M.A."/>
            <person name="Auch B."/>
            <person name="Kono T."/>
            <person name="Mallez S."/>
            <person name="Zhang Y."/>
            <person name="Obille A."/>
            <person name="Becker A."/>
            <person name="Abrahante J.E."/>
            <person name="Garbe J."/>
            <person name="Badalamenti J.P."/>
            <person name="Herman A."/>
            <person name="Mangelson H."/>
            <person name="Liachko I."/>
            <person name="Sullivan S."/>
            <person name="Sone E.D."/>
            <person name="Koren S."/>
            <person name="Silverstein K.A.T."/>
            <person name="Beckman K.B."/>
            <person name="Gohl D.M."/>
        </authorList>
    </citation>
    <scope>NUCLEOTIDE SEQUENCE</scope>
    <source>
        <strain evidence="1">Duluth1</strain>
        <tissue evidence="1">Whole animal</tissue>
    </source>
</reference>
<keyword evidence="2" id="KW-1185">Reference proteome</keyword>
<dbReference type="GO" id="GO:0003723">
    <property type="term" value="F:RNA binding"/>
    <property type="evidence" value="ECO:0007669"/>
    <property type="project" value="InterPro"/>
</dbReference>
<dbReference type="PANTHER" id="PTHR14202">
    <property type="entry name" value="60 KDA RIBONUCLEOPROTEIN SSA/RO"/>
    <property type="match status" value="1"/>
</dbReference>
<organism evidence="1 2">
    <name type="scientific">Dreissena polymorpha</name>
    <name type="common">Zebra mussel</name>
    <name type="synonym">Mytilus polymorpha</name>
    <dbReference type="NCBI Taxonomy" id="45954"/>
    <lineage>
        <taxon>Eukaryota</taxon>
        <taxon>Metazoa</taxon>
        <taxon>Spiralia</taxon>
        <taxon>Lophotrochozoa</taxon>
        <taxon>Mollusca</taxon>
        <taxon>Bivalvia</taxon>
        <taxon>Autobranchia</taxon>
        <taxon>Heteroconchia</taxon>
        <taxon>Euheterodonta</taxon>
        <taxon>Imparidentia</taxon>
        <taxon>Neoheterodontei</taxon>
        <taxon>Myida</taxon>
        <taxon>Dreissenoidea</taxon>
        <taxon>Dreissenidae</taxon>
        <taxon>Dreissena</taxon>
    </lineage>
</organism>
<accession>A0A9D4LHC2</accession>
<sequence length="108" mass="12737">MLTEVTRQELWQIYVLMKALEDAKDTQDPSTLRVLIETHRLTWEQCPTWLLKERTVLMSLPKYMPIEAMVRKLGLMTFRQVFEGPDGEETLVSHEDIYKIMVHPFASL</sequence>
<dbReference type="InterPro" id="IPR037214">
    <property type="entry name" value="TROVE_dom_sf"/>
</dbReference>
<dbReference type="SUPFAM" id="SSF140864">
    <property type="entry name" value="TROVE domain-like"/>
    <property type="match status" value="1"/>
</dbReference>
<proteinExistence type="predicted"/>
<reference evidence="1" key="2">
    <citation type="submission" date="2020-11" db="EMBL/GenBank/DDBJ databases">
        <authorList>
            <person name="McCartney M.A."/>
            <person name="Auch B."/>
            <person name="Kono T."/>
            <person name="Mallez S."/>
            <person name="Becker A."/>
            <person name="Gohl D.M."/>
            <person name="Silverstein K.A.T."/>
            <person name="Koren S."/>
            <person name="Bechman K.B."/>
            <person name="Herman A."/>
            <person name="Abrahante J.E."/>
            <person name="Garbe J."/>
        </authorList>
    </citation>
    <scope>NUCLEOTIDE SEQUENCE</scope>
    <source>
        <strain evidence="1">Duluth1</strain>
        <tissue evidence="1">Whole animal</tissue>
    </source>
</reference>
<comment type="caution">
    <text evidence="1">The sequence shown here is derived from an EMBL/GenBank/DDBJ whole genome shotgun (WGS) entry which is preliminary data.</text>
</comment>
<dbReference type="EMBL" id="JAIWYP010000003">
    <property type="protein sequence ID" value="KAH3858055.1"/>
    <property type="molecule type" value="Genomic_DNA"/>
</dbReference>
<dbReference type="GO" id="GO:1990904">
    <property type="term" value="C:ribonucleoprotein complex"/>
    <property type="evidence" value="ECO:0007669"/>
    <property type="project" value="TreeGrafter"/>
</dbReference>
<dbReference type="AlphaFoldDB" id="A0A9D4LHC2"/>
<dbReference type="Proteomes" id="UP000828390">
    <property type="component" value="Unassembled WGS sequence"/>
</dbReference>
<dbReference type="InterPro" id="IPR040322">
    <property type="entry name" value="TROVE2"/>
</dbReference>
<dbReference type="PANTHER" id="PTHR14202:SF0">
    <property type="entry name" value="RNA-BINDING PROTEIN RO60"/>
    <property type="match status" value="1"/>
</dbReference>
<gene>
    <name evidence="1" type="ORF">DPMN_100674</name>
</gene>
<name>A0A9D4LHC2_DREPO</name>
<evidence type="ECO:0000313" key="2">
    <source>
        <dbReference type="Proteomes" id="UP000828390"/>
    </source>
</evidence>
<protein>
    <submittedName>
        <fullName evidence="1">Uncharacterized protein</fullName>
    </submittedName>
</protein>
<evidence type="ECO:0000313" key="1">
    <source>
        <dbReference type="EMBL" id="KAH3858055.1"/>
    </source>
</evidence>